<sequence>MQPTVLSLWNEFIENEDRILSQQVSKFSVVICRRLKVISYDGIGLSTRKDSVILIDPLKRDARQMKNWFDVDLTDGSETITVSVFAELGKRLLGFNVVQAMKHTIQSKCSSSKVRVCLTSKIDTAESVENGENAEDAENPAGIENSREHHSSDDESRKAKKAKLN</sequence>
<dbReference type="Gene3D" id="2.40.50.140">
    <property type="entry name" value="Nucleic acid-binding proteins"/>
    <property type="match status" value="1"/>
</dbReference>
<accession>A0ABD3B4J8</accession>
<dbReference type="InterPro" id="IPR012340">
    <property type="entry name" value="NA-bd_OB-fold"/>
</dbReference>
<reference evidence="2 3" key="1">
    <citation type="submission" date="2024-11" db="EMBL/GenBank/DDBJ databases">
        <title>A near-complete genome assembly of Cinchona calisaya.</title>
        <authorList>
            <person name="Lian D.C."/>
            <person name="Zhao X.W."/>
            <person name="Wei L."/>
        </authorList>
    </citation>
    <scope>NUCLEOTIDE SEQUENCE [LARGE SCALE GENOMIC DNA]</scope>
    <source>
        <tissue evidence="2">Nenye</tissue>
    </source>
</reference>
<evidence type="ECO:0000313" key="2">
    <source>
        <dbReference type="EMBL" id="KAL3538470.1"/>
    </source>
</evidence>
<feature type="compositionally biased region" description="Basic and acidic residues" evidence="1">
    <location>
        <begin position="145"/>
        <end position="157"/>
    </location>
</feature>
<protein>
    <submittedName>
        <fullName evidence="2">Uncharacterized protein</fullName>
    </submittedName>
</protein>
<gene>
    <name evidence="2" type="ORF">ACH5RR_001836</name>
</gene>
<comment type="caution">
    <text evidence="2">The sequence shown here is derived from an EMBL/GenBank/DDBJ whole genome shotgun (WGS) entry which is preliminary data.</text>
</comment>
<dbReference type="Proteomes" id="UP001630127">
    <property type="component" value="Unassembled WGS sequence"/>
</dbReference>
<keyword evidence="3" id="KW-1185">Reference proteome</keyword>
<dbReference type="EMBL" id="JBJUIK010000001">
    <property type="protein sequence ID" value="KAL3538470.1"/>
    <property type="molecule type" value="Genomic_DNA"/>
</dbReference>
<proteinExistence type="predicted"/>
<organism evidence="2 3">
    <name type="scientific">Cinchona calisaya</name>
    <dbReference type="NCBI Taxonomy" id="153742"/>
    <lineage>
        <taxon>Eukaryota</taxon>
        <taxon>Viridiplantae</taxon>
        <taxon>Streptophyta</taxon>
        <taxon>Embryophyta</taxon>
        <taxon>Tracheophyta</taxon>
        <taxon>Spermatophyta</taxon>
        <taxon>Magnoliopsida</taxon>
        <taxon>eudicotyledons</taxon>
        <taxon>Gunneridae</taxon>
        <taxon>Pentapetalae</taxon>
        <taxon>asterids</taxon>
        <taxon>lamiids</taxon>
        <taxon>Gentianales</taxon>
        <taxon>Rubiaceae</taxon>
        <taxon>Cinchonoideae</taxon>
        <taxon>Cinchoneae</taxon>
        <taxon>Cinchona</taxon>
    </lineage>
</organism>
<evidence type="ECO:0000256" key="1">
    <source>
        <dbReference type="SAM" id="MobiDB-lite"/>
    </source>
</evidence>
<feature type="region of interest" description="Disordered" evidence="1">
    <location>
        <begin position="127"/>
        <end position="165"/>
    </location>
</feature>
<name>A0ABD3B4J8_9GENT</name>
<evidence type="ECO:0000313" key="3">
    <source>
        <dbReference type="Proteomes" id="UP001630127"/>
    </source>
</evidence>
<dbReference type="AlphaFoldDB" id="A0ABD3B4J8"/>